<organism evidence="2 3">
    <name type="scientific">Hyaloscypha bicolor E</name>
    <dbReference type="NCBI Taxonomy" id="1095630"/>
    <lineage>
        <taxon>Eukaryota</taxon>
        <taxon>Fungi</taxon>
        <taxon>Dikarya</taxon>
        <taxon>Ascomycota</taxon>
        <taxon>Pezizomycotina</taxon>
        <taxon>Leotiomycetes</taxon>
        <taxon>Helotiales</taxon>
        <taxon>Hyaloscyphaceae</taxon>
        <taxon>Hyaloscypha</taxon>
        <taxon>Hyaloscypha bicolor</taxon>
    </lineage>
</organism>
<keyword evidence="1" id="KW-0812">Transmembrane</keyword>
<proteinExistence type="predicted"/>
<dbReference type="EMBL" id="KZ613856">
    <property type="protein sequence ID" value="PMD54912.1"/>
    <property type="molecule type" value="Genomic_DNA"/>
</dbReference>
<evidence type="ECO:0000313" key="2">
    <source>
        <dbReference type="EMBL" id="PMD54912.1"/>
    </source>
</evidence>
<dbReference type="GeneID" id="36589186"/>
<keyword evidence="1" id="KW-0472">Membrane</keyword>
<dbReference type="InParanoid" id="A0A2J6SVV9"/>
<dbReference type="RefSeq" id="XP_024731816.1">
    <property type="nucleotide sequence ID" value="XM_024881109.1"/>
</dbReference>
<evidence type="ECO:0000313" key="3">
    <source>
        <dbReference type="Proteomes" id="UP000235371"/>
    </source>
</evidence>
<name>A0A2J6SVV9_9HELO</name>
<feature type="transmembrane region" description="Helical" evidence="1">
    <location>
        <begin position="58"/>
        <end position="77"/>
    </location>
</feature>
<gene>
    <name evidence="2" type="ORF">K444DRAFT_617360</name>
</gene>
<reference evidence="2 3" key="1">
    <citation type="submission" date="2016-04" db="EMBL/GenBank/DDBJ databases">
        <title>A degradative enzymes factory behind the ericoid mycorrhizal symbiosis.</title>
        <authorList>
            <consortium name="DOE Joint Genome Institute"/>
            <person name="Martino E."/>
            <person name="Morin E."/>
            <person name="Grelet G."/>
            <person name="Kuo A."/>
            <person name="Kohler A."/>
            <person name="Daghino S."/>
            <person name="Barry K."/>
            <person name="Choi C."/>
            <person name="Cichocki N."/>
            <person name="Clum A."/>
            <person name="Copeland A."/>
            <person name="Hainaut M."/>
            <person name="Haridas S."/>
            <person name="Labutti K."/>
            <person name="Lindquist E."/>
            <person name="Lipzen A."/>
            <person name="Khouja H.-R."/>
            <person name="Murat C."/>
            <person name="Ohm R."/>
            <person name="Olson A."/>
            <person name="Spatafora J."/>
            <person name="Veneault-Fourrey C."/>
            <person name="Henrissat B."/>
            <person name="Grigoriev I."/>
            <person name="Martin F."/>
            <person name="Perotto S."/>
        </authorList>
    </citation>
    <scope>NUCLEOTIDE SEQUENCE [LARGE SCALE GENOMIC DNA]</scope>
    <source>
        <strain evidence="2 3">E</strain>
    </source>
</reference>
<dbReference type="AlphaFoldDB" id="A0A2J6SVV9"/>
<accession>A0A2J6SVV9</accession>
<protein>
    <submittedName>
        <fullName evidence="2">Uncharacterized protein</fullName>
    </submittedName>
</protein>
<evidence type="ECO:0000256" key="1">
    <source>
        <dbReference type="SAM" id="Phobius"/>
    </source>
</evidence>
<keyword evidence="1" id="KW-1133">Transmembrane helix</keyword>
<dbReference type="Proteomes" id="UP000235371">
    <property type="component" value="Unassembled WGS sequence"/>
</dbReference>
<sequence length="80" mass="8555">MNFDLVLAHPALSGTQWQGCDTRPWSRVSSELGVEGIDVSLQAVDGGVAVVVGEHAPWVSVCYWTIIAIAGLSNVLYGKR</sequence>
<keyword evidence="3" id="KW-1185">Reference proteome</keyword>